<keyword evidence="2" id="KW-1185">Reference proteome</keyword>
<evidence type="ECO:0000313" key="2">
    <source>
        <dbReference type="Proteomes" id="UP000014540"/>
    </source>
</evidence>
<reference evidence="1" key="1">
    <citation type="submission" date="2013-04" db="EMBL/GenBank/DDBJ databases">
        <authorList>
            <person name="Harkins D.M."/>
            <person name="Durkin A.S."/>
            <person name="Selengut J.D."/>
            <person name="Sanka R."/>
            <person name="DePew J."/>
            <person name="Purushe J."/>
            <person name="Ahmed A."/>
            <person name="van der Linden H."/>
            <person name="Goris M.G.A."/>
            <person name="Hartskeerl R.A."/>
            <person name="Vinetz J.M."/>
            <person name="Sutton G.G."/>
            <person name="Nelson W.C."/>
            <person name="Fouts D.E."/>
        </authorList>
    </citation>
    <scope>NUCLEOTIDE SEQUENCE [LARGE SCALE GENOMIC DNA]</scope>
    <source>
        <strain evidence="1">BUT 6</strain>
    </source>
</reference>
<organism evidence="1 2">
    <name type="scientific">Leptospira fainei serovar Hurstbridge str. BUT 6</name>
    <dbReference type="NCBI Taxonomy" id="1193011"/>
    <lineage>
        <taxon>Bacteria</taxon>
        <taxon>Pseudomonadati</taxon>
        <taxon>Spirochaetota</taxon>
        <taxon>Spirochaetia</taxon>
        <taxon>Leptospirales</taxon>
        <taxon>Leptospiraceae</taxon>
        <taxon>Leptospira</taxon>
    </lineage>
</organism>
<proteinExistence type="predicted"/>
<accession>S3VYQ1</accession>
<dbReference type="AlphaFoldDB" id="S3VYQ1"/>
<dbReference type="EMBL" id="AKWZ02000010">
    <property type="protein sequence ID" value="EPG73247.1"/>
    <property type="molecule type" value="Genomic_DNA"/>
</dbReference>
<gene>
    <name evidence="1" type="ORF">LEP1GSC058_3945</name>
</gene>
<comment type="caution">
    <text evidence="1">The sequence shown here is derived from an EMBL/GenBank/DDBJ whole genome shotgun (WGS) entry which is preliminary data.</text>
</comment>
<evidence type="ECO:0000313" key="1">
    <source>
        <dbReference type="EMBL" id="EPG73247.1"/>
    </source>
</evidence>
<sequence>MIFLHEAESEFCGRSDVKVLRVPLLRKQNFIVNPPRLARIKGRTKQKQIHFLNA</sequence>
<name>S3VYQ1_9LEPT</name>
<protein>
    <submittedName>
        <fullName evidence="1">Uncharacterized protein</fullName>
    </submittedName>
</protein>
<dbReference type="Proteomes" id="UP000014540">
    <property type="component" value="Unassembled WGS sequence"/>
</dbReference>